<dbReference type="PANTHER" id="PTHR13268:SF0">
    <property type="entry name" value="BCAS3 MICROTUBULE ASSOCIATED CELL MIGRATION FACTOR"/>
    <property type="match status" value="1"/>
</dbReference>
<comment type="caution">
    <text evidence="3">The sequence shown here is derived from an EMBL/GenBank/DDBJ whole genome shotgun (WGS) entry which is preliminary data.</text>
</comment>
<dbReference type="GO" id="GO:0042594">
    <property type="term" value="P:response to starvation"/>
    <property type="evidence" value="ECO:0007669"/>
    <property type="project" value="TreeGrafter"/>
</dbReference>
<dbReference type="InterPro" id="IPR036322">
    <property type="entry name" value="WD40_repeat_dom_sf"/>
</dbReference>
<name>A0A4T0GHJ2_WALIC</name>
<dbReference type="EMBL" id="SPOF01000018">
    <property type="protein sequence ID" value="TIB12584.1"/>
    <property type="molecule type" value="Genomic_DNA"/>
</dbReference>
<dbReference type="Proteomes" id="UP000306954">
    <property type="component" value="Unassembled WGS sequence"/>
</dbReference>
<evidence type="ECO:0000259" key="2">
    <source>
        <dbReference type="Pfam" id="PF21034"/>
    </source>
</evidence>
<dbReference type="AlphaFoldDB" id="A0A4T0GHJ2"/>
<evidence type="ECO:0000256" key="1">
    <source>
        <dbReference type="SAM" id="MobiDB-lite"/>
    </source>
</evidence>
<dbReference type="InterPro" id="IPR045142">
    <property type="entry name" value="BCAS3-like"/>
</dbReference>
<evidence type="ECO:0000313" key="4">
    <source>
        <dbReference type="Proteomes" id="UP000306954"/>
    </source>
</evidence>
<dbReference type="SUPFAM" id="SSF50978">
    <property type="entry name" value="WD40 repeat-like"/>
    <property type="match status" value="1"/>
</dbReference>
<dbReference type="GO" id="GO:0005737">
    <property type="term" value="C:cytoplasm"/>
    <property type="evidence" value="ECO:0007669"/>
    <property type="project" value="TreeGrafter"/>
</dbReference>
<proteinExistence type="predicted"/>
<dbReference type="InterPro" id="IPR048382">
    <property type="entry name" value="BCAS3_WD40"/>
</dbReference>
<dbReference type="Pfam" id="PF21034">
    <property type="entry name" value="BCAS3_WD40"/>
    <property type="match status" value="1"/>
</dbReference>
<gene>
    <name evidence="3" type="ORF">E3P90_02046</name>
</gene>
<evidence type="ECO:0000313" key="3">
    <source>
        <dbReference type="EMBL" id="TIB12584.1"/>
    </source>
</evidence>
<feature type="domain" description="BCAS3 WD40" evidence="2">
    <location>
        <begin position="260"/>
        <end position="376"/>
    </location>
</feature>
<feature type="region of interest" description="Disordered" evidence="1">
    <location>
        <begin position="509"/>
        <end position="529"/>
    </location>
</feature>
<dbReference type="PANTHER" id="PTHR13268">
    <property type="entry name" value="BREAST CARCINOMA AMPLIFIED SEQUENCE 3"/>
    <property type="match status" value="1"/>
</dbReference>
<feature type="region of interest" description="Disordered" evidence="1">
    <location>
        <begin position="590"/>
        <end position="612"/>
    </location>
</feature>
<feature type="region of interest" description="Disordered" evidence="1">
    <location>
        <begin position="666"/>
        <end position="685"/>
    </location>
</feature>
<dbReference type="GO" id="GO:0006914">
    <property type="term" value="P:autophagy"/>
    <property type="evidence" value="ECO:0007669"/>
    <property type="project" value="InterPro"/>
</dbReference>
<accession>A0A4T0GHJ2</accession>
<feature type="compositionally biased region" description="Polar residues" evidence="1">
    <location>
        <begin position="509"/>
        <end position="524"/>
    </location>
</feature>
<organism evidence="3 4">
    <name type="scientific">Wallemia ichthyophaga</name>
    <dbReference type="NCBI Taxonomy" id="245174"/>
    <lineage>
        <taxon>Eukaryota</taxon>
        <taxon>Fungi</taxon>
        <taxon>Dikarya</taxon>
        <taxon>Basidiomycota</taxon>
        <taxon>Wallemiomycotina</taxon>
        <taxon>Wallemiomycetes</taxon>
        <taxon>Wallemiales</taxon>
        <taxon>Wallemiaceae</taxon>
        <taxon>Wallemia</taxon>
    </lineage>
</organism>
<reference evidence="3 4" key="1">
    <citation type="submission" date="2019-03" db="EMBL/GenBank/DDBJ databases">
        <title>Sequencing 23 genomes of Wallemia ichthyophaga.</title>
        <authorList>
            <person name="Gostincar C."/>
        </authorList>
    </citation>
    <scope>NUCLEOTIDE SEQUENCE [LARGE SCALE GENOMIC DNA]</scope>
    <source>
        <strain evidence="3 4">EXF-8621</strain>
    </source>
</reference>
<sequence length="720" mass="80007">MKSQISNDSSNQFTHILLQFHLPCQHDDDDDWSYRLHGVHDEHDEHGAHHPQKVLLCQSSTPLAAAAANSSRSLFISTATDPATLQEVAIPTLHPLNQSTLDAPITCISTDTYDSYIAAATTTNIYILSRDLHLLHTLESPAPHIHSLCQRYLAYIHPHPTSTSGIIAANNLNYADRPSYSTAEMASHLASYIEAGYKRGHNTFDSLRNTYYSRSAPVPSESVSASPQSHSQAQVQFQDLYRHSKHTHVVRVLDIPTQRTVGLFDSSLSPLSHISLSPSSRNVLVADTNAHVFHIYELRPRPLIGVHMRENDSDYDCVWHRYALRRGYTTARVQNVSWSRNERWVGVTTHTGTTHVYPLNPNSGGRVTEAHVSGEPISMGAVSSHSHSHSHLSTTLNSIVKIRPSGSDEGDRQRWHTMHTMHSTHSAHSTRSPYDVAFAFADVHTPAKGSLVVYVADSARDKFAQLDYTLSWSEGGDLSEKQMQTQKKPPSVHAALGKVCDVVTQEESNGTSKEQHISHTISHPSNPPPICQMSRGEIETFDVSALRSIFSSRQIEFRAASTDILARYADDATELIRHSYVYRVRPEVEVRKEREKANDDEKKDSNDNDIEKDIESTIEYTIDPSSIHHIIPALPNGVNYKSSLSLPDQHTLRKIIKGSYSRISSTFGSPEAVAGGDTEDNDTASVEGDVRVYKEAKEASEEADRFVVGLVDDEEEGEGE</sequence>
<protein>
    <recommendedName>
        <fullName evidence="2">BCAS3 WD40 domain-containing protein</fullName>
    </recommendedName>
</protein>